<evidence type="ECO:0000256" key="14">
    <source>
        <dbReference type="PIRSR" id="PIRSR036573-2"/>
    </source>
</evidence>
<feature type="compositionally biased region" description="Polar residues" evidence="15">
    <location>
        <begin position="786"/>
        <end position="796"/>
    </location>
</feature>
<dbReference type="Gene3D" id="3.40.50.10190">
    <property type="entry name" value="BRCT domain"/>
    <property type="match status" value="1"/>
</dbReference>
<dbReference type="Gene3D" id="3.30.1490.100">
    <property type="entry name" value="DNA polymerase, Y-family, little finger domain"/>
    <property type="match status" value="1"/>
</dbReference>
<dbReference type="PROSITE" id="PS50172">
    <property type="entry name" value="BRCT"/>
    <property type="match status" value="1"/>
</dbReference>
<dbReference type="PROSITE" id="PS50173">
    <property type="entry name" value="UMUC"/>
    <property type="match status" value="1"/>
</dbReference>
<dbReference type="FunFam" id="3.40.50.10190:FF:000011">
    <property type="entry name" value="DNA repair protein REV1"/>
    <property type="match status" value="1"/>
</dbReference>
<dbReference type="InterPro" id="IPR038401">
    <property type="entry name" value="Rev1_C_sf"/>
</dbReference>
<dbReference type="InterPro" id="IPR036420">
    <property type="entry name" value="BRCT_dom_sf"/>
</dbReference>
<evidence type="ECO:0000313" key="18">
    <source>
        <dbReference type="EMBL" id="CAH0549483.1"/>
    </source>
</evidence>
<dbReference type="Pfam" id="PF00817">
    <property type="entry name" value="IMS"/>
    <property type="match status" value="1"/>
</dbReference>
<dbReference type="Gene3D" id="1.10.150.20">
    <property type="entry name" value="5' to 3' exonuclease, C-terminal subdomain"/>
    <property type="match status" value="1"/>
</dbReference>
<dbReference type="GO" id="GO:0046872">
    <property type="term" value="F:metal ion binding"/>
    <property type="evidence" value="ECO:0007669"/>
    <property type="project" value="UniProtKB-KW"/>
</dbReference>
<dbReference type="FunFam" id="3.30.1490.100:FF:000001">
    <property type="entry name" value="DNA repair protein REV1"/>
    <property type="match status" value="1"/>
</dbReference>
<dbReference type="EMBL" id="OV121142">
    <property type="protein sequence ID" value="CAH0549483.1"/>
    <property type="molecule type" value="Genomic_DNA"/>
</dbReference>
<evidence type="ECO:0000256" key="6">
    <source>
        <dbReference type="ARBA" id="ARBA00022695"/>
    </source>
</evidence>
<evidence type="ECO:0000256" key="13">
    <source>
        <dbReference type="PIRNR" id="PIRNR036573"/>
    </source>
</evidence>
<evidence type="ECO:0000259" key="16">
    <source>
        <dbReference type="PROSITE" id="PS50172"/>
    </source>
</evidence>
<dbReference type="GO" id="GO:0070987">
    <property type="term" value="P:error-free translesion synthesis"/>
    <property type="evidence" value="ECO:0007669"/>
    <property type="project" value="TreeGrafter"/>
</dbReference>
<dbReference type="Pfam" id="PF11799">
    <property type="entry name" value="IMS_C"/>
    <property type="match status" value="1"/>
</dbReference>
<dbReference type="Pfam" id="PF21999">
    <property type="entry name" value="IMS_HHH_1"/>
    <property type="match status" value="1"/>
</dbReference>
<dbReference type="GO" id="GO:0003887">
    <property type="term" value="F:DNA-directed DNA polymerase activity"/>
    <property type="evidence" value="ECO:0007669"/>
    <property type="project" value="InterPro"/>
</dbReference>
<dbReference type="Pfam" id="PF16727">
    <property type="entry name" value="REV1_C"/>
    <property type="match status" value="1"/>
</dbReference>
<keyword evidence="8 13" id="KW-0227">DNA damage</keyword>
<dbReference type="InterPro" id="IPR043502">
    <property type="entry name" value="DNA/RNA_pol_sf"/>
</dbReference>
<comment type="function">
    <text evidence="13">Deoxycytidyl transferase involved in DNA repair. Transfers a dCMP residue from dCTP to the 3'-end of a DNA primer in a template-dependent reaction. May assist in the first step in the bypass of abasic lesions by the insertion of a nucleotide opposite the lesion. Required for normal induction of mutations by physical and chemical agents.</text>
</comment>
<evidence type="ECO:0000256" key="7">
    <source>
        <dbReference type="ARBA" id="ARBA00022723"/>
    </source>
</evidence>
<feature type="domain" description="UmuC" evidence="17">
    <location>
        <begin position="251"/>
        <end position="472"/>
    </location>
</feature>
<evidence type="ECO:0000313" key="19">
    <source>
        <dbReference type="Proteomes" id="UP001154078"/>
    </source>
</evidence>
<keyword evidence="19" id="KW-1185">Reference proteome</keyword>
<keyword evidence="4 13" id="KW-0237">DNA synthesis</keyword>
<accession>A0A9P0AW57</accession>
<dbReference type="SUPFAM" id="SSF100879">
    <property type="entry name" value="Lesion bypass DNA polymerase (Y-family), little finger domain"/>
    <property type="match status" value="1"/>
</dbReference>
<dbReference type="InterPro" id="IPR001357">
    <property type="entry name" value="BRCT_dom"/>
</dbReference>
<evidence type="ECO:0000256" key="1">
    <source>
        <dbReference type="ARBA" id="ARBA00004123"/>
    </source>
</evidence>
<dbReference type="GO" id="GO:0042276">
    <property type="term" value="P:error-prone translesion synthesis"/>
    <property type="evidence" value="ECO:0007669"/>
    <property type="project" value="InterPro"/>
</dbReference>
<evidence type="ECO:0000259" key="17">
    <source>
        <dbReference type="PROSITE" id="PS50173"/>
    </source>
</evidence>
<keyword evidence="7 14" id="KW-0479">Metal-binding</keyword>
<feature type="binding site" evidence="14">
    <location>
        <position position="389"/>
    </location>
    <ligand>
        <name>Mg(2+)</name>
        <dbReference type="ChEBI" id="CHEBI:18420"/>
        <label>1</label>
    </ligand>
</feature>
<dbReference type="PANTHER" id="PTHR45990">
    <property type="entry name" value="DNA REPAIR PROTEIN REV1"/>
    <property type="match status" value="1"/>
</dbReference>
<dbReference type="GO" id="GO:0017125">
    <property type="term" value="F:deoxycytidyl transferase activity"/>
    <property type="evidence" value="ECO:0007669"/>
    <property type="project" value="TreeGrafter"/>
</dbReference>
<dbReference type="GO" id="GO:0003684">
    <property type="term" value="F:damaged DNA binding"/>
    <property type="evidence" value="ECO:0007669"/>
    <property type="project" value="UniProtKB-UniRule"/>
</dbReference>
<dbReference type="PANTHER" id="PTHR45990:SF1">
    <property type="entry name" value="DNA REPAIR PROTEIN REV1"/>
    <property type="match status" value="1"/>
</dbReference>
<evidence type="ECO:0000256" key="12">
    <source>
        <dbReference type="ARBA" id="ARBA00023242"/>
    </source>
</evidence>
<keyword evidence="12 13" id="KW-0539">Nucleus</keyword>
<comment type="subcellular location">
    <subcellularLocation>
        <location evidence="1 13">Nucleus</location>
    </subcellularLocation>
</comment>
<evidence type="ECO:0000256" key="5">
    <source>
        <dbReference type="ARBA" id="ARBA00022679"/>
    </source>
</evidence>
<dbReference type="OrthoDB" id="427711at2759"/>
<dbReference type="Gene3D" id="1.20.58.1280">
    <property type="entry name" value="DNA repair protein Rev1, C-terminal domain"/>
    <property type="match status" value="1"/>
</dbReference>
<dbReference type="Gene3D" id="6.10.250.1490">
    <property type="match status" value="1"/>
</dbReference>
<name>A0A9P0AW57_BRAAE</name>
<dbReference type="Gene3D" id="6.10.250.1630">
    <property type="match status" value="1"/>
</dbReference>
<evidence type="ECO:0000256" key="15">
    <source>
        <dbReference type="SAM" id="MobiDB-lite"/>
    </source>
</evidence>
<dbReference type="GO" id="GO:0005634">
    <property type="term" value="C:nucleus"/>
    <property type="evidence" value="ECO:0007669"/>
    <property type="project" value="UniProtKB-SubCell"/>
</dbReference>
<dbReference type="InterPro" id="IPR053848">
    <property type="entry name" value="IMS_HHH_1"/>
</dbReference>
<dbReference type="InterPro" id="IPR031991">
    <property type="entry name" value="Rev1_C"/>
</dbReference>
<feature type="binding site" evidence="14">
    <location>
        <position position="255"/>
    </location>
    <ligand>
        <name>Mg(2+)</name>
        <dbReference type="ChEBI" id="CHEBI:18420"/>
        <label>1</label>
    </ligand>
</feature>
<dbReference type="InterPro" id="IPR001126">
    <property type="entry name" value="UmuC"/>
</dbReference>
<dbReference type="SUPFAM" id="SSF52113">
    <property type="entry name" value="BRCT domain"/>
    <property type="match status" value="1"/>
</dbReference>
<dbReference type="AlphaFoldDB" id="A0A9P0AW57"/>
<feature type="region of interest" description="Disordered" evidence="15">
    <location>
        <begin position="685"/>
        <end position="730"/>
    </location>
</feature>
<dbReference type="CDD" id="cd17719">
    <property type="entry name" value="BRCT_Rev1"/>
    <property type="match status" value="1"/>
</dbReference>
<comment type="similarity">
    <text evidence="2 13">Belongs to the DNA polymerase type-Y family.</text>
</comment>
<dbReference type="EC" id="2.7.7.-" evidence="13"/>
<feature type="binding site" evidence="14">
    <location>
        <position position="390"/>
    </location>
    <ligand>
        <name>Mg(2+)</name>
        <dbReference type="ChEBI" id="CHEBI:18420"/>
        <label>1</label>
    </ligand>
</feature>
<evidence type="ECO:0000256" key="2">
    <source>
        <dbReference type="ARBA" id="ARBA00010945"/>
    </source>
</evidence>
<keyword evidence="11 13" id="KW-0234">DNA repair</keyword>
<feature type="domain" description="BRCT" evidence="16">
    <location>
        <begin position="40"/>
        <end position="126"/>
    </location>
</feature>
<evidence type="ECO:0000256" key="9">
    <source>
        <dbReference type="ARBA" id="ARBA00022842"/>
    </source>
</evidence>
<dbReference type="InterPro" id="IPR043128">
    <property type="entry name" value="Rev_trsase/Diguanyl_cyclase"/>
</dbReference>
<dbReference type="InterPro" id="IPR036775">
    <property type="entry name" value="DNA_pol_Y-fam_lit_finger_sf"/>
</dbReference>
<dbReference type="Pfam" id="PF00533">
    <property type="entry name" value="BRCT"/>
    <property type="match status" value="1"/>
</dbReference>
<evidence type="ECO:0000256" key="8">
    <source>
        <dbReference type="ARBA" id="ARBA00022763"/>
    </source>
</evidence>
<protein>
    <recommendedName>
        <fullName evidence="3 13">DNA repair protein REV1</fullName>
        <ecNumber evidence="13">2.7.7.-</ecNumber>
    </recommendedName>
</protein>
<keyword evidence="9 14" id="KW-0460">Magnesium</keyword>
<dbReference type="PIRSF" id="PIRSF036573">
    <property type="entry name" value="REV1"/>
    <property type="match status" value="1"/>
</dbReference>
<evidence type="ECO:0000256" key="11">
    <source>
        <dbReference type="ARBA" id="ARBA00023204"/>
    </source>
</evidence>
<dbReference type="GO" id="GO:0006281">
    <property type="term" value="P:DNA repair"/>
    <property type="evidence" value="ECO:0007669"/>
    <property type="project" value="UniProtKB-KW"/>
</dbReference>
<dbReference type="SUPFAM" id="SSF56672">
    <property type="entry name" value="DNA/RNA polymerases"/>
    <property type="match status" value="1"/>
</dbReference>
<dbReference type="SMART" id="SM00292">
    <property type="entry name" value="BRCT"/>
    <property type="match status" value="1"/>
</dbReference>
<dbReference type="Proteomes" id="UP001154078">
    <property type="component" value="Chromosome 11"/>
</dbReference>
<dbReference type="CDD" id="cd01701">
    <property type="entry name" value="PolY_Rev1"/>
    <property type="match status" value="1"/>
</dbReference>
<evidence type="ECO:0000256" key="10">
    <source>
        <dbReference type="ARBA" id="ARBA00023125"/>
    </source>
</evidence>
<evidence type="ECO:0000256" key="3">
    <source>
        <dbReference type="ARBA" id="ARBA00020399"/>
    </source>
</evidence>
<reference evidence="18" key="1">
    <citation type="submission" date="2021-12" db="EMBL/GenBank/DDBJ databases">
        <authorList>
            <person name="King R."/>
        </authorList>
    </citation>
    <scope>NUCLEOTIDE SEQUENCE</scope>
</reference>
<sequence length="911" mass="102379">MGRRKKDFNTSDGFEEWGGYKKAKVSKLDEQFKDESKIVKISDIFQGVAIMVNGITRPPADELKKLMAQHGGVYHMYQLSSTTHIICSNLPTVKIRNMGTKPVVKPAWITESISLGKIIDFRRYLLYTHQSISQPRLDFKVIDKPSTSMNQSTTNISPEKSTKICVESEVKSPKKIEVTSRSTKTASDPNFLEEFYNNSRLHLISTLGAEYKQLVCQIRDKHDGFFLGRKKLAATRGNTTNMQQENRETVIMHIDMDCFFVSVGLKSRPDLIGKPVAIAHARTARTANDNTENRSLEFAMYEERNGNIAAGASRVANLDGRASMSEIASCSYEARKCGVKNGMFLGRAAQLCPDLITLPYDFEGYKEVSNLLYQTIASYTVDIEAVSCDEMYVDCTEILRETGLSVSEWATHVRGEITAITGCPCSTGFGANRLQARLATRKAKPNGQFHLKADIVEDYMSDIPLSDLPGVGRATLAKLANLGLTTCGDVQISSLKCLQSELGAKVGETLVDQAKGIDKKPLNYYQERKSISAEINYGIRFKSLEEFWSFLQTLSHEVYNRLLDTGMRSRCLTLKLMVRAATAPVETAKFLGHGICDNLSKTTSSNQIIGSADVVFNEAKVLYEKLNAPFCDLRGVGIQLTKLEKPGNVDNALGKFLVKKSEEAGRKIRDISNETTKPLVNITKGNAHSKIVTKKDDKPNNTPKRGRPKGSKNMNKSISNKGKKSLNKTVQNNTINKLFEKKKNVFLPTPKKMDIDLNVLNELPEDIRNQIIKEYEITPLELIQNNEKQKSTNNQPKRQEKPLKPKKEDYSPFSKLTWEEIRPIIKHWIERETVPDKSDTEMIAEHFKKLALERKIETLTRVFNFLFRVFASLDCPWHDAYFTMVNITQGGMVARYGNVLAINTNFGCCCM</sequence>
<feature type="region of interest" description="Disordered" evidence="15">
    <location>
        <begin position="786"/>
        <end position="810"/>
    </location>
</feature>
<organism evidence="18 19">
    <name type="scientific">Brassicogethes aeneus</name>
    <name type="common">Rape pollen beetle</name>
    <name type="synonym">Meligethes aeneus</name>
    <dbReference type="NCBI Taxonomy" id="1431903"/>
    <lineage>
        <taxon>Eukaryota</taxon>
        <taxon>Metazoa</taxon>
        <taxon>Ecdysozoa</taxon>
        <taxon>Arthropoda</taxon>
        <taxon>Hexapoda</taxon>
        <taxon>Insecta</taxon>
        <taxon>Pterygota</taxon>
        <taxon>Neoptera</taxon>
        <taxon>Endopterygota</taxon>
        <taxon>Coleoptera</taxon>
        <taxon>Polyphaga</taxon>
        <taxon>Cucujiformia</taxon>
        <taxon>Nitidulidae</taxon>
        <taxon>Meligethinae</taxon>
        <taxon>Brassicogethes</taxon>
    </lineage>
</organism>
<gene>
    <name evidence="18" type="ORF">MELIAE_LOCUS2612</name>
</gene>
<proteinExistence type="inferred from homology"/>
<feature type="compositionally biased region" description="Basic and acidic residues" evidence="15">
    <location>
        <begin position="797"/>
        <end position="810"/>
    </location>
</feature>
<keyword evidence="6 13" id="KW-0548">Nucleotidyltransferase</keyword>
<keyword evidence="5 13" id="KW-0808">Transferase</keyword>
<comment type="cofactor">
    <cofactor evidence="14">
        <name>Mg(2+)</name>
        <dbReference type="ChEBI" id="CHEBI:18420"/>
    </cofactor>
    <text evidence="14">Binds 2 magnesium ions.</text>
</comment>
<dbReference type="Gene3D" id="3.30.70.270">
    <property type="match status" value="2"/>
</dbReference>
<dbReference type="InterPro" id="IPR012112">
    <property type="entry name" value="REV1"/>
</dbReference>
<evidence type="ECO:0000256" key="4">
    <source>
        <dbReference type="ARBA" id="ARBA00022634"/>
    </source>
</evidence>
<keyword evidence="10 13" id="KW-0238">DNA-binding</keyword>
<dbReference type="Gene3D" id="3.40.1170.60">
    <property type="match status" value="1"/>
</dbReference>
<dbReference type="InterPro" id="IPR017961">
    <property type="entry name" value="DNA_pol_Y-fam_little_finger"/>
</dbReference>